<keyword evidence="1" id="KW-0805">Transcription regulation</keyword>
<feature type="region of interest" description="Disordered" evidence="5">
    <location>
        <begin position="165"/>
        <end position="189"/>
    </location>
</feature>
<evidence type="ECO:0000313" key="7">
    <source>
        <dbReference type="EMBL" id="KHN16438.1"/>
    </source>
</evidence>
<evidence type="ECO:0000256" key="5">
    <source>
        <dbReference type="SAM" id="MobiDB-lite"/>
    </source>
</evidence>
<keyword evidence="9" id="KW-1185">Reference proteome</keyword>
<dbReference type="InterPro" id="IPR036093">
    <property type="entry name" value="NAC_dom_sf"/>
</dbReference>
<protein>
    <submittedName>
        <fullName evidence="7">NAC domain-containing protein 2</fullName>
    </submittedName>
    <submittedName>
        <fullName evidence="8">NAC domain-containing protein 83</fullName>
    </submittedName>
</protein>
<dbReference type="SUPFAM" id="SSF101941">
    <property type="entry name" value="NAC domain"/>
    <property type="match status" value="1"/>
</dbReference>
<evidence type="ECO:0000313" key="9">
    <source>
        <dbReference type="Proteomes" id="UP000289340"/>
    </source>
</evidence>
<dbReference type="AlphaFoldDB" id="A0A0B2Q8T5"/>
<reference evidence="8 9" key="2">
    <citation type="submission" date="2018-09" db="EMBL/GenBank/DDBJ databases">
        <title>A high-quality reference genome of wild soybean provides a powerful tool to mine soybean genomes.</title>
        <authorList>
            <person name="Xie M."/>
            <person name="Chung C.Y.L."/>
            <person name="Li M.-W."/>
            <person name="Wong F.-L."/>
            <person name="Chan T.-F."/>
            <person name="Lam H.-M."/>
        </authorList>
    </citation>
    <scope>NUCLEOTIDE SEQUENCE [LARGE SCALE GENOMIC DNA]</scope>
    <source>
        <strain evidence="9">cv. W05</strain>
        <tissue evidence="8">Hypocotyl of etiolated seedlings</tissue>
    </source>
</reference>
<dbReference type="EMBL" id="KN660461">
    <property type="protein sequence ID" value="KHN16438.1"/>
    <property type="molecule type" value="Genomic_DNA"/>
</dbReference>
<gene>
    <name evidence="8" type="ORF">D0Y65_051022</name>
    <name evidence="7" type="ORF">glysoja_043302</name>
</gene>
<proteinExistence type="predicted"/>
<keyword evidence="2" id="KW-0238">DNA-binding</keyword>
<evidence type="ECO:0000259" key="6">
    <source>
        <dbReference type="PROSITE" id="PS51005"/>
    </source>
</evidence>
<sequence>MEVLNPIEGKTYKLPVGYRFDPSDEILAGYYLRKRIMAQPLPNDLIQDCDVYQTVPWELPGGGNKYLNWQRFFFHDLRTRVFDNLNKREAGNGQWRTIEEAQDVELSNDQVVAKRNVLAFWEAKGNGFAKSNWLMHEFRLVSKSLPSMVSSVAVYRIFEKKEGRKGKKAKGSEGETSSSSSSEEEVMDEAPIVIDFTMESCIGTGPPSPATSENS</sequence>
<organism evidence="7">
    <name type="scientific">Glycine soja</name>
    <name type="common">Wild soybean</name>
    <dbReference type="NCBI Taxonomy" id="3848"/>
    <lineage>
        <taxon>Eukaryota</taxon>
        <taxon>Viridiplantae</taxon>
        <taxon>Streptophyta</taxon>
        <taxon>Embryophyta</taxon>
        <taxon>Tracheophyta</taxon>
        <taxon>Spermatophyta</taxon>
        <taxon>Magnoliopsida</taxon>
        <taxon>eudicotyledons</taxon>
        <taxon>Gunneridae</taxon>
        <taxon>Pentapetalae</taxon>
        <taxon>rosids</taxon>
        <taxon>fabids</taxon>
        <taxon>Fabales</taxon>
        <taxon>Fabaceae</taxon>
        <taxon>Papilionoideae</taxon>
        <taxon>50 kb inversion clade</taxon>
        <taxon>NPAAA clade</taxon>
        <taxon>indigoferoid/millettioid clade</taxon>
        <taxon>Phaseoleae</taxon>
        <taxon>Glycine</taxon>
        <taxon>Glycine subgen. Soja</taxon>
    </lineage>
</organism>
<reference evidence="7" key="1">
    <citation type="submission" date="2014-07" db="EMBL/GenBank/DDBJ databases">
        <title>Identification of a novel salt tolerance gene in wild soybean by whole-genome sequencing.</title>
        <authorList>
            <person name="Lam H.-M."/>
            <person name="Qi X."/>
            <person name="Li M.-W."/>
            <person name="Liu X."/>
            <person name="Xie M."/>
            <person name="Ni M."/>
            <person name="Xu X."/>
        </authorList>
    </citation>
    <scope>NUCLEOTIDE SEQUENCE [LARGE SCALE GENOMIC DNA]</scope>
    <source>
        <tissue evidence="7">Root</tissue>
    </source>
</reference>
<evidence type="ECO:0000313" key="8">
    <source>
        <dbReference type="EMBL" id="RZB47214.1"/>
    </source>
</evidence>
<keyword evidence="3" id="KW-0804">Transcription</keyword>
<dbReference type="Proteomes" id="UP000289340">
    <property type="component" value="Chromosome 19"/>
</dbReference>
<name>A0A0B2Q8T5_GLYSO</name>
<accession>A0A0B2Q8T5</accession>
<dbReference type="Proteomes" id="UP000053555">
    <property type="component" value="Unassembled WGS sequence"/>
</dbReference>
<dbReference type="InterPro" id="IPR003441">
    <property type="entry name" value="NAC-dom"/>
</dbReference>
<dbReference type="PROSITE" id="PS51005">
    <property type="entry name" value="NAC"/>
    <property type="match status" value="1"/>
</dbReference>
<dbReference type="GO" id="GO:0006355">
    <property type="term" value="P:regulation of DNA-templated transcription"/>
    <property type="evidence" value="ECO:0007669"/>
    <property type="project" value="InterPro"/>
</dbReference>
<dbReference type="PANTHER" id="PTHR31719:SF252">
    <property type="entry name" value="NAC DOMAIN-CONTAINING PROTEIN"/>
    <property type="match status" value="1"/>
</dbReference>
<dbReference type="Pfam" id="PF02365">
    <property type="entry name" value="NAM"/>
    <property type="match status" value="1"/>
</dbReference>
<dbReference type="GO" id="GO:0003677">
    <property type="term" value="F:DNA binding"/>
    <property type="evidence" value="ECO:0007669"/>
    <property type="project" value="UniProtKB-KW"/>
</dbReference>
<keyword evidence="4" id="KW-0539">Nucleus</keyword>
<evidence type="ECO:0000256" key="4">
    <source>
        <dbReference type="ARBA" id="ARBA00023242"/>
    </source>
</evidence>
<dbReference type="EMBL" id="QZWG01000019">
    <property type="protein sequence ID" value="RZB47214.1"/>
    <property type="molecule type" value="Genomic_DNA"/>
</dbReference>
<feature type="domain" description="NAC" evidence="6">
    <location>
        <begin position="14"/>
        <end position="160"/>
    </location>
</feature>
<dbReference type="Gramene" id="XM_028361596.1">
    <property type="protein sequence ID" value="XP_028217397.1"/>
    <property type="gene ID" value="LOC114399411"/>
</dbReference>
<evidence type="ECO:0000256" key="1">
    <source>
        <dbReference type="ARBA" id="ARBA00023015"/>
    </source>
</evidence>
<evidence type="ECO:0000256" key="2">
    <source>
        <dbReference type="ARBA" id="ARBA00023125"/>
    </source>
</evidence>
<evidence type="ECO:0000256" key="3">
    <source>
        <dbReference type="ARBA" id="ARBA00023163"/>
    </source>
</evidence>
<dbReference type="Gene3D" id="2.170.150.80">
    <property type="entry name" value="NAC domain"/>
    <property type="match status" value="1"/>
</dbReference>
<dbReference type="PANTHER" id="PTHR31719">
    <property type="entry name" value="NAC TRANSCRIPTION FACTOR 56"/>
    <property type="match status" value="1"/>
</dbReference>